<evidence type="ECO:0000256" key="2">
    <source>
        <dbReference type="ARBA" id="ARBA00022670"/>
    </source>
</evidence>
<dbReference type="Proteomes" id="UP000189545">
    <property type="component" value="Chromosome"/>
</dbReference>
<keyword evidence="6" id="KW-0862">Zinc</keyword>
<dbReference type="InterPro" id="IPR013783">
    <property type="entry name" value="Ig-like_fold"/>
</dbReference>
<feature type="active site" evidence="9">
    <location>
        <position position="339"/>
    </location>
</feature>
<dbReference type="AlphaFoldDB" id="A0A1S6HQR2"/>
<dbReference type="PRINTS" id="PR00730">
    <property type="entry name" value="THERMOLYSIN"/>
</dbReference>
<dbReference type="SUPFAM" id="SSF51055">
    <property type="entry name" value="Carbohydrate binding domain"/>
    <property type="match status" value="2"/>
</dbReference>
<dbReference type="GO" id="GO:0046872">
    <property type="term" value="F:metal ion binding"/>
    <property type="evidence" value="ECO:0007669"/>
    <property type="project" value="UniProtKB-KW"/>
</dbReference>
<evidence type="ECO:0000256" key="5">
    <source>
        <dbReference type="ARBA" id="ARBA00022801"/>
    </source>
</evidence>
<dbReference type="Pfam" id="PF02839">
    <property type="entry name" value="CBM_5_12"/>
    <property type="match status" value="2"/>
</dbReference>
<dbReference type="Pfam" id="PF07504">
    <property type="entry name" value="FTP"/>
    <property type="match status" value="1"/>
</dbReference>
<dbReference type="InterPro" id="IPR027268">
    <property type="entry name" value="Peptidase_M4/M1_CTD_sf"/>
</dbReference>
<evidence type="ECO:0000256" key="1">
    <source>
        <dbReference type="ARBA" id="ARBA00009388"/>
    </source>
</evidence>
<dbReference type="Gene3D" id="3.10.450.490">
    <property type="match status" value="1"/>
</dbReference>
<keyword evidence="8" id="KW-0865">Zymogen</keyword>
<dbReference type="Pfam" id="PF01447">
    <property type="entry name" value="Peptidase_M4"/>
    <property type="match status" value="1"/>
</dbReference>
<proteinExistence type="inferred from homology"/>
<dbReference type="GO" id="GO:0004553">
    <property type="term" value="F:hydrolase activity, hydrolyzing O-glycosyl compounds"/>
    <property type="evidence" value="ECO:0007669"/>
    <property type="project" value="InterPro"/>
</dbReference>
<keyword evidence="5 12" id="KW-0378">Hydrolase</keyword>
<dbReference type="RefSeq" id="WP_077752951.1">
    <property type="nucleotide sequence ID" value="NZ_CP014782.1"/>
</dbReference>
<dbReference type="Gene3D" id="3.10.170.10">
    <property type="match status" value="1"/>
</dbReference>
<dbReference type="InterPro" id="IPR050728">
    <property type="entry name" value="Zinc_Metalloprotease_M4"/>
</dbReference>
<dbReference type="PANTHER" id="PTHR33794:SF1">
    <property type="entry name" value="BACILLOLYSIN"/>
    <property type="match status" value="1"/>
</dbReference>
<dbReference type="OrthoDB" id="5378341at2"/>
<protein>
    <submittedName>
        <fullName evidence="12">Zinc metalloprotease (Elastase)</fullName>
        <ecNumber evidence="12">3.4.24.25</ecNumber>
    </submittedName>
</protein>
<dbReference type="PANTHER" id="PTHR33794">
    <property type="entry name" value="BACILLOLYSIN"/>
    <property type="match status" value="1"/>
</dbReference>
<name>A0A1S6HQR2_9GAMM</name>
<dbReference type="InterPro" id="IPR013856">
    <property type="entry name" value="Peptidase_M4_domain"/>
</dbReference>
<evidence type="ECO:0000256" key="3">
    <source>
        <dbReference type="ARBA" id="ARBA00022723"/>
    </source>
</evidence>
<evidence type="ECO:0000256" key="10">
    <source>
        <dbReference type="SAM" id="SignalP"/>
    </source>
</evidence>
<dbReference type="InterPro" id="IPR035986">
    <property type="entry name" value="PKD_dom_sf"/>
</dbReference>
<reference evidence="12 13" key="1">
    <citation type="submission" date="2016-03" db="EMBL/GenBank/DDBJ databases">
        <title>Complete genome sequence of Shewanella psychrophila WP2, a deep sea bacterium isolated from west Pacific sediment.</title>
        <authorList>
            <person name="Xu G."/>
            <person name="Jian H."/>
        </authorList>
    </citation>
    <scope>NUCLEOTIDE SEQUENCE [LARGE SCALE GENOMIC DNA]</scope>
    <source>
        <strain evidence="12 13">WP2</strain>
    </source>
</reference>
<dbReference type="Gene3D" id="2.10.10.20">
    <property type="entry name" value="Carbohydrate-binding module superfamily 5/12"/>
    <property type="match status" value="2"/>
</dbReference>
<dbReference type="InterPro" id="IPR001570">
    <property type="entry name" value="Peptidase_M4_C_domain"/>
</dbReference>
<keyword evidence="7 12" id="KW-0482">Metalloprotease</keyword>
<dbReference type="EMBL" id="CP014782">
    <property type="protein sequence ID" value="AQS37828.1"/>
    <property type="molecule type" value="Genomic_DNA"/>
</dbReference>
<evidence type="ECO:0000256" key="9">
    <source>
        <dbReference type="PIRSR" id="PIRSR623612-1"/>
    </source>
</evidence>
<dbReference type="CDD" id="cd12215">
    <property type="entry name" value="ChiC_BD"/>
    <property type="match status" value="2"/>
</dbReference>
<keyword evidence="13" id="KW-1185">Reference proteome</keyword>
<dbReference type="InterPro" id="IPR036573">
    <property type="entry name" value="CBM_sf_5/12"/>
</dbReference>
<organism evidence="12 13">
    <name type="scientific">Shewanella psychrophila</name>
    <dbReference type="NCBI Taxonomy" id="225848"/>
    <lineage>
        <taxon>Bacteria</taxon>
        <taxon>Pseudomonadati</taxon>
        <taxon>Pseudomonadota</taxon>
        <taxon>Gammaproteobacteria</taxon>
        <taxon>Alteromonadales</taxon>
        <taxon>Shewanellaceae</taxon>
        <taxon>Shewanella</taxon>
    </lineage>
</organism>
<feature type="domain" description="PKD" evidence="11">
    <location>
        <begin position="653"/>
        <end position="737"/>
    </location>
</feature>
<dbReference type="InterPro" id="IPR022409">
    <property type="entry name" value="PKD/Chitinase_dom"/>
</dbReference>
<dbReference type="SUPFAM" id="SSF49299">
    <property type="entry name" value="PKD domain"/>
    <property type="match status" value="2"/>
</dbReference>
<dbReference type="Gene3D" id="2.60.40.10">
    <property type="entry name" value="Immunoglobulins"/>
    <property type="match status" value="2"/>
</dbReference>
<dbReference type="PROSITE" id="PS50093">
    <property type="entry name" value="PKD"/>
    <property type="match status" value="2"/>
</dbReference>
<evidence type="ECO:0000256" key="8">
    <source>
        <dbReference type="ARBA" id="ARBA00023145"/>
    </source>
</evidence>
<dbReference type="SMART" id="SM00495">
    <property type="entry name" value="ChtBD3"/>
    <property type="match status" value="2"/>
</dbReference>
<dbReference type="InterPro" id="IPR000601">
    <property type="entry name" value="PKD_dom"/>
</dbReference>
<dbReference type="GO" id="GO:0005975">
    <property type="term" value="P:carbohydrate metabolic process"/>
    <property type="evidence" value="ECO:0007669"/>
    <property type="project" value="InterPro"/>
</dbReference>
<dbReference type="GO" id="GO:0006508">
    <property type="term" value="P:proteolysis"/>
    <property type="evidence" value="ECO:0007669"/>
    <property type="project" value="UniProtKB-KW"/>
</dbReference>
<sequence>MFTINKKLAICAIAVSAVLSGNALSAQRIDLQQPLTFSADSPNAQSLLSATQGDTYQASMTSTAASGDERSRYQQLYQGVPVYGASVVATRSAMNMFYDVSGSHVAKIDSDVISTSPSFSLGEAMQVALGQGKNQLNQDQVYNVESQIYIWLDEKEEAHLVWLISYVDTNGAKPSRPYQFIDAHSGAVLHHWDGMTFAQGTGPGGNQRTGRYAYGDRYPAFEVTGSGSSCRLDSTNVETHDMNHQKSGGSIHTFPCYENTSREVNGSYSALNDAHAFGQVTFNMYRDWYNKAPITQKLKMRVHYDRNYENAFWDGQQMTFGDGQNTFHPLVGLGVVAHEVSHGFTQQNSNLAYENQSGGLNESFSDIAAAAASYYLEGSFTWQIGDKIKKGSGAMRYMDNPPQDGRSIGHTRDYTSGMNVHFSSGVYNKAFYLLSTTQGWNIRQAFDIYVKANQLYWNANSTFDAAGRGVYNATKDLGYCVDDVLISLEAVGVNNSGAKDGSGCGPVENQGPDANFSYSANQLNVTFNDSSTDDKAVVSHEWSFGDGGASTSANPSYSYAAEGSYTVSLTVKDAEGLSDTKSMVVAVSEGGEIPGTCDGVSAWDVARSYALGDMVSFEGYQYEAIWWSTGASPAVYTNVWSKGAKCSGGEVPGNEAPKAGFSHSANKLVVSFSDSSTDDTDVTGHAWNFGDGASSSEVSPTHTYLAAGSYSVQLTVTDADSASDTMTKVVTVSNGGEVPGDCSASPWDVGAIYSGGDQVSQSGKEYRAKWWTQGESPADAGQWGVWEFISDCQ</sequence>
<dbReference type="InterPro" id="IPR023612">
    <property type="entry name" value="Peptidase_M4"/>
</dbReference>
<evidence type="ECO:0000313" key="13">
    <source>
        <dbReference type="Proteomes" id="UP000189545"/>
    </source>
</evidence>
<dbReference type="EC" id="3.4.24.25" evidence="12"/>
<comment type="similarity">
    <text evidence="1">Belongs to the peptidase M4 family.</text>
</comment>
<feature type="domain" description="PKD" evidence="11">
    <location>
        <begin position="523"/>
        <end position="592"/>
    </location>
</feature>
<keyword evidence="4 10" id="KW-0732">Signal</keyword>
<evidence type="ECO:0000256" key="7">
    <source>
        <dbReference type="ARBA" id="ARBA00023049"/>
    </source>
</evidence>
<dbReference type="Pfam" id="PF02868">
    <property type="entry name" value="Peptidase_M4_C"/>
    <property type="match status" value="1"/>
</dbReference>
<dbReference type="SMART" id="SM00089">
    <property type="entry name" value="PKD"/>
    <property type="match status" value="2"/>
</dbReference>
<dbReference type="CDD" id="cd00146">
    <property type="entry name" value="PKD"/>
    <property type="match status" value="2"/>
</dbReference>
<feature type="chain" id="PRO_5011961257" evidence="10">
    <location>
        <begin position="26"/>
        <end position="793"/>
    </location>
</feature>
<accession>A0A1S6HQR2</accession>
<keyword evidence="2 12" id="KW-0645">Protease</keyword>
<dbReference type="GO" id="GO:0030246">
    <property type="term" value="F:carbohydrate binding"/>
    <property type="evidence" value="ECO:0007669"/>
    <property type="project" value="InterPro"/>
</dbReference>
<gene>
    <name evidence="12" type="ORF">Sps_02676</name>
</gene>
<dbReference type="InterPro" id="IPR011096">
    <property type="entry name" value="FTP_domain"/>
</dbReference>
<feature type="signal peptide" evidence="10">
    <location>
        <begin position="1"/>
        <end position="25"/>
    </location>
</feature>
<evidence type="ECO:0000256" key="6">
    <source>
        <dbReference type="ARBA" id="ARBA00022833"/>
    </source>
</evidence>
<dbReference type="SUPFAM" id="SSF55486">
    <property type="entry name" value="Metalloproteases ('zincins'), catalytic domain"/>
    <property type="match status" value="1"/>
</dbReference>
<dbReference type="Pfam" id="PF18911">
    <property type="entry name" value="PKD_4"/>
    <property type="match status" value="2"/>
</dbReference>
<dbReference type="GO" id="GO:0005576">
    <property type="term" value="C:extracellular region"/>
    <property type="evidence" value="ECO:0007669"/>
    <property type="project" value="InterPro"/>
</dbReference>
<dbReference type="Gene3D" id="3.10.450.40">
    <property type="match status" value="1"/>
</dbReference>
<evidence type="ECO:0000313" key="12">
    <source>
        <dbReference type="EMBL" id="AQS37828.1"/>
    </source>
</evidence>
<dbReference type="CDD" id="cd09597">
    <property type="entry name" value="M4_TLP"/>
    <property type="match status" value="1"/>
</dbReference>
<dbReference type="Gene3D" id="1.10.390.10">
    <property type="entry name" value="Neutral Protease Domain 2"/>
    <property type="match status" value="1"/>
</dbReference>
<keyword evidence="3" id="KW-0479">Metal-binding</keyword>
<dbReference type="STRING" id="225848.Sps_02676"/>
<dbReference type="InterPro" id="IPR003610">
    <property type="entry name" value="CBM5/12"/>
</dbReference>
<dbReference type="GO" id="GO:0004222">
    <property type="term" value="F:metalloendopeptidase activity"/>
    <property type="evidence" value="ECO:0007669"/>
    <property type="project" value="InterPro"/>
</dbReference>
<evidence type="ECO:0000256" key="4">
    <source>
        <dbReference type="ARBA" id="ARBA00022729"/>
    </source>
</evidence>
<evidence type="ECO:0000259" key="11">
    <source>
        <dbReference type="PROSITE" id="PS50093"/>
    </source>
</evidence>
<dbReference type="KEGG" id="spsw:Sps_02676"/>
<feature type="active site" description="Proton donor" evidence="9">
    <location>
        <position position="421"/>
    </location>
</feature>